<accession>A0AAD5JSP4</accession>
<dbReference type="Pfam" id="PF00646">
    <property type="entry name" value="F-box"/>
    <property type="match status" value="1"/>
</dbReference>
<proteinExistence type="predicted"/>
<reference evidence="3" key="1">
    <citation type="journal article" date="2022" name="IScience">
        <title>Evolution of zygomycete secretomes and the origins of terrestrial fungal ecologies.</title>
        <authorList>
            <person name="Chang Y."/>
            <person name="Wang Y."/>
            <person name="Mondo S."/>
            <person name="Ahrendt S."/>
            <person name="Andreopoulos W."/>
            <person name="Barry K."/>
            <person name="Beard J."/>
            <person name="Benny G.L."/>
            <person name="Blankenship S."/>
            <person name="Bonito G."/>
            <person name="Cuomo C."/>
            <person name="Desiro A."/>
            <person name="Gervers K.A."/>
            <person name="Hundley H."/>
            <person name="Kuo A."/>
            <person name="LaButti K."/>
            <person name="Lang B.F."/>
            <person name="Lipzen A."/>
            <person name="O'Donnell K."/>
            <person name="Pangilinan J."/>
            <person name="Reynolds N."/>
            <person name="Sandor L."/>
            <person name="Smith M.E."/>
            <person name="Tsang A."/>
            <person name="Grigoriev I.V."/>
            <person name="Stajich J.E."/>
            <person name="Spatafora J.W."/>
        </authorList>
    </citation>
    <scope>NUCLEOTIDE SEQUENCE</scope>
    <source>
        <strain evidence="3">RSA 2281</strain>
    </source>
</reference>
<dbReference type="PROSITE" id="PS50181">
    <property type="entry name" value="FBOX"/>
    <property type="match status" value="1"/>
</dbReference>
<evidence type="ECO:0000313" key="3">
    <source>
        <dbReference type="EMBL" id="KAI9251809.1"/>
    </source>
</evidence>
<dbReference type="SUPFAM" id="SSF81383">
    <property type="entry name" value="F-box domain"/>
    <property type="match status" value="1"/>
</dbReference>
<gene>
    <name evidence="3" type="ORF">BDA99DRAFT_521225</name>
</gene>
<dbReference type="SUPFAM" id="SSF52047">
    <property type="entry name" value="RNI-like"/>
    <property type="match status" value="1"/>
</dbReference>
<dbReference type="InterPro" id="IPR032675">
    <property type="entry name" value="LRR_dom_sf"/>
</dbReference>
<feature type="compositionally biased region" description="Basic and acidic residues" evidence="1">
    <location>
        <begin position="777"/>
        <end position="789"/>
    </location>
</feature>
<dbReference type="InterPro" id="IPR001810">
    <property type="entry name" value="F-box_dom"/>
</dbReference>
<dbReference type="InterPro" id="IPR036047">
    <property type="entry name" value="F-box-like_dom_sf"/>
</dbReference>
<dbReference type="SMART" id="SM00256">
    <property type="entry name" value="FBOX"/>
    <property type="match status" value="1"/>
</dbReference>
<dbReference type="Proteomes" id="UP001209540">
    <property type="component" value="Unassembled WGS sequence"/>
</dbReference>
<keyword evidence="4" id="KW-1185">Reference proteome</keyword>
<evidence type="ECO:0000256" key="1">
    <source>
        <dbReference type="SAM" id="MobiDB-lite"/>
    </source>
</evidence>
<feature type="region of interest" description="Disordered" evidence="1">
    <location>
        <begin position="777"/>
        <end position="803"/>
    </location>
</feature>
<evidence type="ECO:0000259" key="2">
    <source>
        <dbReference type="PROSITE" id="PS50181"/>
    </source>
</evidence>
<dbReference type="AlphaFoldDB" id="A0AAD5JSP4"/>
<organism evidence="3 4">
    <name type="scientific">Phascolomyces articulosus</name>
    <dbReference type="NCBI Taxonomy" id="60185"/>
    <lineage>
        <taxon>Eukaryota</taxon>
        <taxon>Fungi</taxon>
        <taxon>Fungi incertae sedis</taxon>
        <taxon>Mucoromycota</taxon>
        <taxon>Mucoromycotina</taxon>
        <taxon>Mucoromycetes</taxon>
        <taxon>Mucorales</taxon>
        <taxon>Lichtheimiaceae</taxon>
        <taxon>Phascolomyces</taxon>
    </lineage>
</organism>
<dbReference type="Gene3D" id="3.80.10.10">
    <property type="entry name" value="Ribonuclease Inhibitor"/>
    <property type="match status" value="1"/>
</dbReference>
<dbReference type="PANTHER" id="PTHR31639">
    <property type="entry name" value="F-BOX PROTEIN-LIKE"/>
    <property type="match status" value="1"/>
</dbReference>
<reference evidence="3" key="2">
    <citation type="submission" date="2023-02" db="EMBL/GenBank/DDBJ databases">
        <authorList>
            <consortium name="DOE Joint Genome Institute"/>
            <person name="Mondo S.J."/>
            <person name="Chang Y."/>
            <person name="Wang Y."/>
            <person name="Ahrendt S."/>
            <person name="Andreopoulos W."/>
            <person name="Barry K."/>
            <person name="Beard J."/>
            <person name="Benny G.L."/>
            <person name="Blankenship S."/>
            <person name="Bonito G."/>
            <person name="Cuomo C."/>
            <person name="Desiro A."/>
            <person name="Gervers K.A."/>
            <person name="Hundley H."/>
            <person name="Kuo A."/>
            <person name="LaButti K."/>
            <person name="Lang B.F."/>
            <person name="Lipzen A."/>
            <person name="O'Donnell K."/>
            <person name="Pangilinan J."/>
            <person name="Reynolds N."/>
            <person name="Sandor L."/>
            <person name="Smith M.W."/>
            <person name="Tsang A."/>
            <person name="Grigoriev I.V."/>
            <person name="Stajich J.E."/>
            <person name="Spatafora J.W."/>
        </authorList>
    </citation>
    <scope>NUCLEOTIDE SEQUENCE</scope>
    <source>
        <strain evidence="3">RSA 2281</strain>
    </source>
</reference>
<sequence>MTITEIAIGKLPVELIDLIATYLTLSDYFNCTLVSKEWQHVFRHCYRYTVNIKKRSTFTSMVHSLNISAKEEPCDPLGHVIRAIKIDDGVACLKEMVRLYDLCPHIHSLTFRYAYSAAHNERLFNAYNNNHNDKQRVSRRRFFSTPTPFLNAMKGIKRLTLEPRPRASVVKHIRCSGQDLSYYLSAGSHLRRLTLLGVIPQLMAEHLETIHASCPNLSELHITTNFSLSNSINVSTMTTATNDHHSNDNNLITSSPAYSLENLYIRCSRRETSPETFYHWFGYFGLKYPNMRHLCLEYKNNVSRVPTSFNDQEAIRHYTLFTTNCTKLESTQWINLPLHFSHLPFLFGNNSPIHNKIMNNDNTISLSSTLTTHNSTTTTHHHHHSNSTNTIFHHHDIYHDNNYNVHDNVDDENNTQQLRYVNFVSEDYTVGDIDPARLAELFIRLRNMKRLHLCVPMTITSTACLSILPYLWHLTVLKLIRNEKSGSIESNEPFSNITMMVDDLLEQCPNLKELTLSHFIVRTHQSAHVSWDYHQDRTAHTGVKKVQDEGGKKGRRVGGYPLETLTLVKSSISESCGSFFAYKCPSIQNVGLYTCIYYDESGCGISRFKIHMPYHELKTLHIINPRTVHSVPLEWNRELLSDMGHTKLITVRSLMADHHLVQQQDIKIPDESFTVDGLNFFTKWYFDASKCRFFGELNMLRHYPPPHRNHNGTTGTFMHMNDSLLTAQRIFENTVPSPSIVQHHASWKESCVALNELQVSNLYKRIKQSCGFPQYHRQENYDKDDDSSSSKRRRLMTMDDPEDMNRIIPDRTVTLCHNEAEETGFLTICCKSIEALSVNGILLVANDVYNP</sequence>
<dbReference type="EMBL" id="JAIXMP010000029">
    <property type="protein sequence ID" value="KAI9251809.1"/>
    <property type="molecule type" value="Genomic_DNA"/>
</dbReference>
<feature type="domain" description="F-box" evidence="2">
    <location>
        <begin position="5"/>
        <end position="61"/>
    </location>
</feature>
<dbReference type="PANTHER" id="PTHR31639:SF256">
    <property type="entry name" value="OS07G0242900 PROTEIN"/>
    <property type="match status" value="1"/>
</dbReference>
<protein>
    <recommendedName>
        <fullName evidence="2">F-box domain-containing protein</fullName>
    </recommendedName>
</protein>
<name>A0AAD5JSP4_9FUNG</name>
<evidence type="ECO:0000313" key="4">
    <source>
        <dbReference type="Proteomes" id="UP001209540"/>
    </source>
</evidence>
<comment type="caution">
    <text evidence="3">The sequence shown here is derived from an EMBL/GenBank/DDBJ whole genome shotgun (WGS) entry which is preliminary data.</text>
</comment>